<protein>
    <submittedName>
        <fullName evidence="1">Uncharacterized protein</fullName>
    </submittedName>
</protein>
<organism evidence="1 2">
    <name type="scientific">Cirrhinus mrigala</name>
    <name type="common">Mrigala</name>
    <dbReference type="NCBI Taxonomy" id="683832"/>
    <lineage>
        <taxon>Eukaryota</taxon>
        <taxon>Metazoa</taxon>
        <taxon>Chordata</taxon>
        <taxon>Craniata</taxon>
        <taxon>Vertebrata</taxon>
        <taxon>Euteleostomi</taxon>
        <taxon>Actinopterygii</taxon>
        <taxon>Neopterygii</taxon>
        <taxon>Teleostei</taxon>
        <taxon>Ostariophysi</taxon>
        <taxon>Cypriniformes</taxon>
        <taxon>Cyprinidae</taxon>
        <taxon>Labeoninae</taxon>
        <taxon>Labeonini</taxon>
        <taxon>Cirrhinus</taxon>
    </lineage>
</organism>
<name>A0ABD0QPI1_CIRMR</name>
<feature type="non-terminal residue" evidence="1">
    <location>
        <position position="1"/>
    </location>
</feature>
<evidence type="ECO:0000313" key="2">
    <source>
        <dbReference type="Proteomes" id="UP001529510"/>
    </source>
</evidence>
<evidence type="ECO:0000313" key="1">
    <source>
        <dbReference type="EMBL" id="KAL0187081.1"/>
    </source>
</evidence>
<sequence length="74" mass="8084">LIDCYLASNGIREAMGMANNIYKTLGANAQTLTILATVCLEDPMTQEKAKTLLDKALAQRPDYIKAVVKKAELL</sequence>
<dbReference type="Proteomes" id="UP001529510">
    <property type="component" value="Unassembled WGS sequence"/>
</dbReference>
<reference evidence="1 2" key="1">
    <citation type="submission" date="2024-05" db="EMBL/GenBank/DDBJ databases">
        <title>Genome sequencing and assembly of Indian major carp, Cirrhinus mrigala (Hamilton, 1822).</title>
        <authorList>
            <person name="Mohindra V."/>
            <person name="Chowdhury L.M."/>
            <person name="Lal K."/>
            <person name="Jena J.K."/>
        </authorList>
    </citation>
    <scope>NUCLEOTIDE SEQUENCE [LARGE SCALE GENOMIC DNA]</scope>
    <source>
        <strain evidence="1">CM1030</strain>
        <tissue evidence="1">Blood</tissue>
    </source>
</reference>
<dbReference type="AlphaFoldDB" id="A0ABD0QPI1"/>
<dbReference type="EMBL" id="JAMKFB020000008">
    <property type="protein sequence ID" value="KAL0187081.1"/>
    <property type="molecule type" value="Genomic_DNA"/>
</dbReference>
<proteinExistence type="predicted"/>
<comment type="caution">
    <text evidence="1">The sequence shown here is derived from an EMBL/GenBank/DDBJ whole genome shotgun (WGS) entry which is preliminary data.</text>
</comment>
<gene>
    <name evidence="1" type="ORF">M9458_018751</name>
</gene>
<feature type="non-terminal residue" evidence="1">
    <location>
        <position position="74"/>
    </location>
</feature>
<keyword evidence="2" id="KW-1185">Reference proteome</keyword>
<accession>A0ABD0QPI1</accession>